<accession>A0A1G8ZPN1</accession>
<protein>
    <submittedName>
        <fullName evidence="1">Uncharacterized protein</fullName>
    </submittedName>
</protein>
<sequence>MIFNNSGVTISGIVNKFIKSLRDLSHPSSSDELVKCIIHLLFV</sequence>
<evidence type="ECO:0000313" key="1">
    <source>
        <dbReference type="EMBL" id="SDK16987.1"/>
    </source>
</evidence>
<dbReference type="Proteomes" id="UP000198856">
    <property type="component" value="Unassembled WGS sequence"/>
</dbReference>
<gene>
    <name evidence="1" type="ORF">SAMN05216226_1309</name>
</gene>
<reference evidence="1 2" key="1">
    <citation type="submission" date="2016-10" db="EMBL/GenBank/DDBJ databases">
        <authorList>
            <person name="de Groot N.N."/>
        </authorList>
    </citation>
    <scope>NUCLEOTIDE SEQUENCE [LARGE SCALE GENOMIC DNA]</scope>
    <source>
        <strain evidence="1 2">IBRC-M10015</strain>
    </source>
</reference>
<dbReference type="EMBL" id="FNFC01000030">
    <property type="protein sequence ID" value="SDK16987.1"/>
    <property type="molecule type" value="Genomic_DNA"/>
</dbReference>
<organism evidence="1 2">
    <name type="scientific">Halovenus aranensis</name>
    <dbReference type="NCBI Taxonomy" id="890420"/>
    <lineage>
        <taxon>Archaea</taxon>
        <taxon>Methanobacteriati</taxon>
        <taxon>Methanobacteriota</taxon>
        <taxon>Stenosarchaea group</taxon>
        <taxon>Halobacteria</taxon>
        <taxon>Halobacteriales</taxon>
        <taxon>Haloarculaceae</taxon>
        <taxon>Halovenus</taxon>
    </lineage>
</organism>
<proteinExistence type="predicted"/>
<dbReference type="AlphaFoldDB" id="A0A1G8ZPN1"/>
<name>A0A1G8ZPN1_9EURY</name>
<evidence type="ECO:0000313" key="2">
    <source>
        <dbReference type="Proteomes" id="UP000198856"/>
    </source>
</evidence>
<dbReference type="STRING" id="890420.SAMN05216226_1309"/>
<keyword evidence="2" id="KW-1185">Reference proteome</keyword>